<dbReference type="SUPFAM" id="SSF63867">
    <property type="entry name" value="MoeA C-terminal domain-like"/>
    <property type="match status" value="1"/>
</dbReference>
<sequence>MPRARKLGRGGSARLAPLIAAEGLAVIPAGRAEVRDGDLIGFLPFEAALEV</sequence>
<feature type="domain" description="MoeA C-terminal" evidence="1">
    <location>
        <begin position="3"/>
        <end position="45"/>
    </location>
</feature>
<dbReference type="RefSeq" id="WP_378774616.1">
    <property type="nucleotide sequence ID" value="NZ_JBHTMX010000024.1"/>
</dbReference>
<dbReference type="InterPro" id="IPR005111">
    <property type="entry name" value="MoeA_C_domain_IV"/>
</dbReference>
<dbReference type="InterPro" id="IPR036688">
    <property type="entry name" value="MoeA_C_domain_IV_sf"/>
</dbReference>
<protein>
    <recommendedName>
        <fullName evidence="1">MoeA C-terminal domain-containing protein</fullName>
    </recommendedName>
</protein>
<dbReference type="Pfam" id="PF03454">
    <property type="entry name" value="MoeA_C"/>
    <property type="match status" value="1"/>
</dbReference>
<gene>
    <name evidence="2" type="ORF">ACFQ4O_05180</name>
</gene>
<dbReference type="Proteomes" id="UP001597171">
    <property type="component" value="Unassembled WGS sequence"/>
</dbReference>
<evidence type="ECO:0000313" key="3">
    <source>
        <dbReference type="Proteomes" id="UP001597171"/>
    </source>
</evidence>
<accession>A0ABW3Z5C6</accession>
<keyword evidence="3" id="KW-1185">Reference proteome</keyword>
<dbReference type="EMBL" id="JBHTMX010000024">
    <property type="protein sequence ID" value="MFD1331387.1"/>
    <property type="molecule type" value="Genomic_DNA"/>
</dbReference>
<reference evidence="3" key="1">
    <citation type="journal article" date="2019" name="Int. J. Syst. Evol. Microbiol.">
        <title>The Global Catalogue of Microorganisms (GCM) 10K type strain sequencing project: providing services to taxonomists for standard genome sequencing and annotation.</title>
        <authorList>
            <consortium name="The Broad Institute Genomics Platform"/>
            <consortium name="The Broad Institute Genome Sequencing Center for Infectious Disease"/>
            <person name="Wu L."/>
            <person name="Ma J."/>
        </authorList>
    </citation>
    <scope>NUCLEOTIDE SEQUENCE [LARGE SCALE GENOMIC DNA]</scope>
    <source>
        <strain evidence="3">CCUG 61696</strain>
    </source>
</reference>
<proteinExistence type="predicted"/>
<evidence type="ECO:0000259" key="1">
    <source>
        <dbReference type="Pfam" id="PF03454"/>
    </source>
</evidence>
<organism evidence="2 3">
    <name type="scientific">Methylopila musalis</name>
    <dbReference type="NCBI Taxonomy" id="1134781"/>
    <lineage>
        <taxon>Bacteria</taxon>
        <taxon>Pseudomonadati</taxon>
        <taxon>Pseudomonadota</taxon>
        <taxon>Alphaproteobacteria</taxon>
        <taxon>Hyphomicrobiales</taxon>
        <taxon>Methylopilaceae</taxon>
        <taxon>Methylopila</taxon>
    </lineage>
</organism>
<dbReference type="Gene3D" id="2.40.340.10">
    <property type="entry name" value="MoeA, C-terminal, domain IV"/>
    <property type="match status" value="1"/>
</dbReference>
<comment type="caution">
    <text evidence="2">The sequence shown here is derived from an EMBL/GenBank/DDBJ whole genome shotgun (WGS) entry which is preliminary data.</text>
</comment>
<name>A0ABW3Z5C6_9HYPH</name>
<evidence type="ECO:0000313" key="2">
    <source>
        <dbReference type="EMBL" id="MFD1331387.1"/>
    </source>
</evidence>